<dbReference type="AlphaFoldDB" id="A0A4R6GM34"/>
<feature type="domain" description="4Fe-4S ferredoxin-type" evidence="1">
    <location>
        <begin position="833"/>
        <end position="862"/>
    </location>
</feature>
<dbReference type="PANTHER" id="PTHR42783:SF3">
    <property type="entry name" value="GLUTAMATE SYNTHASE [NADPH] SMALL CHAIN-RELATED"/>
    <property type="match status" value="1"/>
</dbReference>
<dbReference type="InterPro" id="IPR017896">
    <property type="entry name" value="4Fe4S_Fe-S-bd"/>
</dbReference>
<name>A0A4R6GM34_9BACT</name>
<protein>
    <submittedName>
        <fullName evidence="2">Quinol:cytochrome c oxidoreductase iron-sulfur protein</fullName>
    </submittedName>
</protein>
<organism evidence="2 3">
    <name type="scientific">Sunxiuqinia elliptica</name>
    <dbReference type="NCBI Taxonomy" id="655355"/>
    <lineage>
        <taxon>Bacteria</taxon>
        <taxon>Pseudomonadati</taxon>
        <taxon>Bacteroidota</taxon>
        <taxon>Bacteroidia</taxon>
        <taxon>Marinilabiliales</taxon>
        <taxon>Prolixibacteraceae</taxon>
        <taxon>Sunxiuqinia</taxon>
    </lineage>
</organism>
<evidence type="ECO:0000259" key="1">
    <source>
        <dbReference type="PROSITE" id="PS51379"/>
    </source>
</evidence>
<dbReference type="PANTHER" id="PTHR42783">
    <property type="entry name" value="GLUTAMATE SYNTHASE [NADPH] SMALL CHAIN"/>
    <property type="match status" value="1"/>
</dbReference>
<feature type="domain" description="4Fe-4S ferredoxin-type" evidence="1">
    <location>
        <begin position="799"/>
        <end position="832"/>
    </location>
</feature>
<reference evidence="2 3" key="1">
    <citation type="submission" date="2019-03" db="EMBL/GenBank/DDBJ databases">
        <title>Freshwater and sediment microbial communities from various areas in North America, analyzing microbe dynamics in response to fracking.</title>
        <authorList>
            <person name="Lamendella R."/>
        </authorList>
    </citation>
    <scope>NUCLEOTIDE SEQUENCE [LARGE SCALE GENOMIC DNA]</scope>
    <source>
        <strain evidence="2 3">114D</strain>
    </source>
</reference>
<evidence type="ECO:0000313" key="3">
    <source>
        <dbReference type="Proteomes" id="UP000294848"/>
    </source>
</evidence>
<dbReference type="InterPro" id="IPR030948">
    <property type="entry name" value="TAT_var_transloc_signal_dom"/>
</dbReference>
<dbReference type="InterPro" id="IPR006656">
    <property type="entry name" value="Mopterin_OxRdtase"/>
</dbReference>
<dbReference type="NCBIfam" id="TIGR04519">
    <property type="entry name" value="MoCo_extend_TAT"/>
    <property type="match status" value="1"/>
</dbReference>
<dbReference type="Gene3D" id="3.40.50.740">
    <property type="match status" value="2"/>
</dbReference>
<dbReference type="SUPFAM" id="SSF53706">
    <property type="entry name" value="Formate dehydrogenase/DMSO reductase, domains 1-3"/>
    <property type="match status" value="1"/>
</dbReference>
<dbReference type="Gene3D" id="3.40.228.10">
    <property type="entry name" value="Dimethylsulfoxide Reductase, domain 2"/>
    <property type="match status" value="2"/>
</dbReference>
<dbReference type="PROSITE" id="PS51379">
    <property type="entry name" value="4FE4S_FER_2"/>
    <property type="match status" value="3"/>
</dbReference>
<dbReference type="Gene3D" id="3.30.70.20">
    <property type="match status" value="2"/>
</dbReference>
<gene>
    <name evidence="2" type="ORF">DET52_11268</name>
</gene>
<dbReference type="SUPFAM" id="SSF54862">
    <property type="entry name" value="4Fe-4S ferredoxins"/>
    <property type="match status" value="1"/>
</dbReference>
<dbReference type="EMBL" id="SNWI01000012">
    <property type="protein sequence ID" value="TDN96241.1"/>
    <property type="molecule type" value="Genomic_DNA"/>
</dbReference>
<dbReference type="CDD" id="cd02784">
    <property type="entry name" value="MopB_CT_PHLH"/>
    <property type="match status" value="1"/>
</dbReference>
<dbReference type="RefSeq" id="WP_133466804.1">
    <property type="nucleotide sequence ID" value="NZ_SNWI01000012.1"/>
</dbReference>
<dbReference type="Gene3D" id="3.30.2070.10">
    <property type="entry name" value="Formate dehydrogenase/DMSO reductase"/>
    <property type="match status" value="1"/>
</dbReference>
<feature type="domain" description="4Fe-4S ferredoxin-type" evidence="1">
    <location>
        <begin position="746"/>
        <end position="776"/>
    </location>
</feature>
<accession>A0A4R6GM34</accession>
<dbReference type="GO" id="GO:0016491">
    <property type="term" value="F:oxidoreductase activity"/>
    <property type="evidence" value="ECO:0007669"/>
    <property type="project" value="InterPro"/>
</dbReference>
<dbReference type="OrthoDB" id="9779457at2"/>
<dbReference type="Pfam" id="PF13247">
    <property type="entry name" value="Fer4_11"/>
    <property type="match status" value="1"/>
</dbReference>
<sequence>MKTYWRSLEELEDPKALRIKEAREEAKQKSLLYKESKGSENNSRRDFLRTLGFSLAAASIVASCKKPVEKAIPYLVKPEEIIPGQASYYASSYFDAGDYCSVVVKVRDGRPIKIEGNELSPISQQGTSARVQASILNLYDGARYKGPRFKGKKSSWDDADKAIATALKSLADKNEPVVLLASSLISPSTKSVINQFIGAYPNVKLVQYDSVSASGILSANLKSFGQRAIPDYRFDQSNVVVSFGADFLGTWLSPVEYTKQYTSKRKLDEGQRDMLRHYQFESAMSLTGSNADVRFPIKPSEEGGVVLALYNAIAKAKGASVVSGPKSAVDVSDLAEELLANEGQSIVVSGSNDEHIQLLVNGINQLLGNYGKSISWNSPLLTKQGLDAEMNEFVTDLKAGKVKGLLAWGVNPVYDHPEGMAIETAIRNLELSISFAERKDETANLCQYILPEPNYLESWNDHEPKLGSYSLAQPTIQKLFDSRNVQESLLRWMGDAETTYADLIKKYWEAHQFTGQTALTDFRLFWNTALQKGVYEQQQNADVSYSDHGLSTAGTGLKSAGKGTEVVLYETIAIGNGKYANNPWLQELPDPMAKISWDNYASVPVAYAEENGLSNESVITLNGLELPVFIQPGQAAGTIAVALGYGRSYAGKVGDEVGKNMFSYVSHVNGARQYYMENADVAVVEGKTFPLALSQTHHSMEGRPIARETNLDEYLKNPAAGNEWHKKSESHHVSLYEKPEFKGHHWGMAIDLNSCTGCGNCAISCQAENNVQVIGKEQVRNRRIMHWIRVDRYYSGDPANPEVSNQPVMCQHCDNAPCENVCPVAATPHSEEGLNQMAYNRCVGTKYCINNCPYRVRRFNWFRYVNNDQFDYNANNDLGRMVLNPDVTVRSRGVVEKCSMCVQRIQEKKQEAKLAGRMIEDGEIKTACQQSCPGNAIVFGDLNNPESKISKLFKDERNYHLLEELHTLPSVGYLTKVRNKA</sequence>
<dbReference type="Gene3D" id="2.20.25.90">
    <property type="entry name" value="ADC-like domains"/>
    <property type="match status" value="1"/>
</dbReference>
<dbReference type="CDD" id="cd10551">
    <property type="entry name" value="PsrB"/>
    <property type="match status" value="1"/>
</dbReference>
<dbReference type="Proteomes" id="UP000294848">
    <property type="component" value="Unassembled WGS sequence"/>
</dbReference>
<proteinExistence type="predicted"/>
<evidence type="ECO:0000313" key="2">
    <source>
        <dbReference type="EMBL" id="TDN96241.1"/>
    </source>
</evidence>
<dbReference type="Pfam" id="PF00384">
    <property type="entry name" value="Molybdopterin"/>
    <property type="match status" value="1"/>
</dbReference>
<comment type="caution">
    <text evidence="2">The sequence shown here is derived from an EMBL/GenBank/DDBJ whole genome shotgun (WGS) entry which is preliminary data.</text>
</comment>